<evidence type="ECO:0000313" key="1">
    <source>
        <dbReference type="EMBL" id="MBW0496010.1"/>
    </source>
</evidence>
<reference evidence="1" key="1">
    <citation type="submission" date="2021-03" db="EMBL/GenBank/DDBJ databases">
        <title>Draft genome sequence of rust myrtle Austropuccinia psidii MF-1, a brazilian biotype.</title>
        <authorList>
            <person name="Quecine M.C."/>
            <person name="Pachon D.M.R."/>
            <person name="Bonatelli M.L."/>
            <person name="Correr F.H."/>
            <person name="Franceschini L.M."/>
            <person name="Leite T.F."/>
            <person name="Margarido G.R.A."/>
            <person name="Almeida C.A."/>
            <person name="Ferrarezi J.A."/>
            <person name="Labate C.A."/>
        </authorList>
    </citation>
    <scope>NUCLEOTIDE SEQUENCE</scope>
    <source>
        <strain evidence="1">MF-1</strain>
    </source>
</reference>
<dbReference type="AlphaFoldDB" id="A0A9Q3D7F5"/>
<evidence type="ECO:0000313" key="2">
    <source>
        <dbReference type="Proteomes" id="UP000765509"/>
    </source>
</evidence>
<accession>A0A9Q3D7F5</accession>
<name>A0A9Q3D7F5_9BASI</name>
<dbReference type="OrthoDB" id="10600985at2759"/>
<protein>
    <submittedName>
        <fullName evidence="1">Uncharacterized protein</fullName>
    </submittedName>
</protein>
<comment type="caution">
    <text evidence="1">The sequence shown here is derived from an EMBL/GenBank/DDBJ whole genome shotgun (WGS) entry which is preliminary data.</text>
</comment>
<keyword evidence="2" id="KW-1185">Reference proteome</keyword>
<sequence length="108" mass="12487">MLPTRLKIIGRAQLHLRRTLKSQKQTKNAIINSHMTKHDLLYGYAFFSLPLDLEGSEEDVFHQSDMQLISCQEAFMKTLFDFDSWEQPNQQISTADILVLNGEVQECT</sequence>
<dbReference type="Proteomes" id="UP000765509">
    <property type="component" value="Unassembled WGS sequence"/>
</dbReference>
<dbReference type="EMBL" id="AVOT02013402">
    <property type="protein sequence ID" value="MBW0496010.1"/>
    <property type="molecule type" value="Genomic_DNA"/>
</dbReference>
<proteinExistence type="predicted"/>
<organism evidence="1 2">
    <name type="scientific">Austropuccinia psidii MF-1</name>
    <dbReference type="NCBI Taxonomy" id="1389203"/>
    <lineage>
        <taxon>Eukaryota</taxon>
        <taxon>Fungi</taxon>
        <taxon>Dikarya</taxon>
        <taxon>Basidiomycota</taxon>
        <taxon>Pucciniomycotina</taxon>
        <taxon>Pucciniomycetes</taxon>
        <taxon>Pucciniales</taxon>
        <taxon>Sphaerophragmiaceae</taxon>
        <taxon>Austropuccinia</taxon>
    </lineage>
</organism>
<gene>
    <name evidence="1" type="ORF">O181_035725</name>
</gene>